<name>A0AAV3QE33_LITER</name>
<protein>
    <recommendedName>
        <fullName evidence="3">Protein FAR1-RELATED SEQUENCE</fullName>
    </recommendedName>
</protein>
<dbReference type="AlphaFoldDB" id="A0AAV3QE33"/>
<dbReference type="Proteomes" id="UP001454036">
    <property type="component" value="Unassembled WGS sequence"/>
</dbReference>
<accession>A0AAV3QE33</accession>
<reference evidence="1 2" key="1">
    <citation type="submission" date="2024-01" db="EMBL/GenBank/DDBJ databases">
        <title>The complete chloroplast genome sequence of Lithospermum erythrorhizon: insights into the phylogenetic relationship among Boraginaceae species and the maternal lineages of purple gromwells.</title>
        <authorList>
            <person name="Okada T."/>
            <person name="Watanabe K."/>
        </authorList>
    </citation>
    <scope>NUCLEOTIDE SEQUENCE [LARGE SCALE GENOMIC DNA]</scope>
</reference>
<sequence>MLQEYFVDLNYATSCLVRKVYYVFKLDPKDSNIKLDVCVMQIDLDTIEWACSCRMFENWGALYRHILKAVDILGSCGCYPDLRCIQDKHVLKRWTRTARSDFQSWIVPENEGSRPSTYTLRYQGYCSTMMLSAI</sequence>
<keyword evidence="2" id="KW-1185">Reference proteome</keyword>
<gene>
    <name evidence="1" type="ORF">LIER_39106</name>
</gene>
<comment type="caution">
    <text evidence="1">The sequence shown here is derived from an EMBL/GenBank/DDBJ whole genome shotgun (WGS) entry which is preliminary data.</text>
</comment>
<evidence type="ECO:0000313" key="2">
    <source>
        <dbReference type="Proteomes" id="UP001454036"/>
    </source>
</evidence>
<organism evidence="1 2">
    <name type="scientific">Lithospermum erythrorhizon</name>
    <name type="common">Purple gromwell</name>
    <name type="synonym">Lithospermum officinale var. erythrorhizon</name>
    <dbReference type="NCBI Taxonomy" id="34254"/>
    <lineage>
        <taxon>Eukaryota</taxon>
        <taxon>Viridiplantae</taxon>
        <taxon>Streptophyta</taxon>
        <taxon>Embryophyta</taxon>
        <taxon>Tracheophyta</taxon>
        <taxon>Spermatophyta</taxon>
        <taxon>Magnoliopsida</taxon>
        <taxon>eudicotyledons</taxon>
        <taxon>Gunneridae</taxon>
        <taxon>Pentapetalae</taxon>
        <taxon>asterids</taxon>
        <taxon>lamiids</taxon>
        <taxon>Boraginales</taxon>
        <taxon>Boraginaceae</taxon>
        <taxon>Boraginoideae</taxon>
        <taxon>Lithospermeae</taxon>
        <taxon>Lithospermum</taxon>
    </lineage>
</organism>
<proteinExistence type="predicted"/>
<dbReference type="EMBL" id="BAABME010020575">
    <property type="protein sequence ID" value="GAA0160803.1"/>
    <property type="molecule type" value="Genomic_DNA"/>
</dbReference>
<evidence type="ECO:0000313" key="1">
    <source>
        <dbReference type="EMBL" id="GAA0160803.1"/>
    </source>
</evidence>
<evidence type="ECO:0008006" key="3">
    <source>
        <dbReference type="Google" id="ProtNLM"/>
    </source>
</evidence>